<sequence length="158" mass="17573">MAGMDIKIVIADPSRIADVALLLEEYFTAQEVVKRDSIEDIARSLNAPGDSSWLAEVDGVAAGYVALRQLDVAGIPAATALECKRLYVRPEYRGQGIAGSLLDAMELHAKKIGVNWIYLDSKDDLRSALRIYEERGYLVCDRYNDNPQATVFMRKHIV</sequence>
<dbReference type="Gene3D" id="3.40.630.30">
    <property type="match status" value="1"/>
</dbReference>
<evidence type="ECO:0000256" key="1">
    <source>
        <dbReference type="ARBA" id="ARBA00022679"/>
    </source>
</evidence>
<evidence type="ECO:0000256" key="2">
    <source>
        <dbReference type="ARBA" id="ARBA00023315"/>
    </source>
</evidence>
<dbReference type="PANTHER" id="PTHR43877">
    <property type="entry name" value="AMINOALKYLPHOSPHONATE N-ACETYLTRANSFERASE-RELATED-RELATED"/>
    <property type="match status" value="1"/>
</dbReference>
<gene>
    <name evidence="4" type="ORF">ABIE13_004076</name>
</gene>
<evidence type="ECO:0000259" key="3">
    <source>
        <dbReference type="PROSITE" id="PS51186"/>
    </source>
</evidence>
<keyword evidence="2" id="KW-0012">Acyltransferase</keyword>
<dbReference type="CDD" id="cd04301">
    <property type="entry name" value="NAT_SF"/>
    <property type="match status" value="1"/>
</dbReference>
<keyword evidence="1" id="KW-0808">Transferase</keyword>
<evidence type="ECO:0000313" key="5">
    <source>
        <dbReference type="Proteomes" id="UP001549320"/>
    </source>
</evidence>
<proteinExistence type="predicted"/>
<dbReference type="EMBL" id="JBEPSH010000008">
    <property type="protein sequence ID" value="MET4578953.1"/>
    <property type="molecule type" value="Genomic_DNA"/>
</dbReference>
<dbReference type="InterPro" id="IPR050832">
    <property type="entry name" value="Bact_Acetyltransf"/>
</dbReference>
<dbReference type="PANTHER" id="PTHR43877:SF2">
    <property type="entry name" value="AMINOALKYLPHOSPHONATE N-ACETYLTRANSFERASE-RELATED"/>
    <property type="match status" value="1"/>
</dbReference>
<name>A0ABV2QEI3_9BURK</name>
<keyword evidence="5" id="KW-1185">Reference proteome</keyword>
<feature type="domain" description="N-acetyltransferase" evidence="3">
    <location>
        <begin position="6"/>
        <end position="158"/>
    </location>
</feature>
<reference evidence="4 5" key="1">
    <citation type="submission" date="2024-06" db="EMBL/GenBank/DDBJ databases">
        <title>Sorghum-associated microbial communities from plants grown in Nebraska, USA.</title>
        <authorList>
            <person name="Schachtman D."/>
        </authorList>
    </citation>
    <scope>NUCLEOTIDE SEQUENCE [LARGE SCALE GENOMIC DNA]</scope>
    <source>
        <strain evidence="4 5">2709</strain>
    </source>
</reference>
<dbReference type="InterPro" id="IPR000182">
    <property type="entry name" value="GNAT_dom"/>
</dbReference>
<dbReference type="SUPFAM" id="SSF55729">
    <property type="entry name" value="Acyl-CoA N-acyltransferases (Nat)"/>
    <property type="match status" value="1"/>
</dbReference>
<accession>A0ABV2QEI3</accession>
<dbReference type="Proteomes" id="UP001549320">
    <property type="component" value="Unassembled WGS sequence"/>
</dbReference>
<dbReference type="PROSITE" id="PS51186">
    <property type="entry name" value="GNAT"/>
    <property type="match status" value="1"/>
</dbReference>
<organism evidence="4 5">
    <name type="scientific">Ottowia thiooxydans</name>
    <dbReference type="NCBI Taxonomy" id="219182"/>
    <lineage>
        <taxon>Bacteria</taxon>
        <taxon>Pseudomonadati</taxon>
        <taxon>Pseudomonadota</taxon>
        <taxon>Betaproteobacteria</taxon>
        <taxon>Burkholderiales</taxon>
        <taxon>Comamonadaceae</taxon>
        <taxon>Ottowia</taxon>
    </lineage>
</organism>
<evidence type="ECO:0000313" key="4">
    <source>
        <dbReference type="EMBL" id="MET4578953.1"/>
    </source>
</evidence>
<comment type="caution">
    <text evidence="4">The sequence shown here is derived from an EMBL/GenBank/DDBJ whole genome shotgun (WGS) entry which is preliminary data.</text>
</comment>
<dbReference type="Pfam" id="PF00583">
    <property type="entry name" value="Acetyltransf_1"/>
    <property type="match status" value="1"/>
</dbReference>
<dbReference type="InterPro" id="IPR016181">
    <property type="entry name" value="Acyl_CoA_acyltransferase"/>
</dbReference>
<protein>
    <submittedName>
        <fullName evidence="4">GNAT superfamily N-acetyltransferase</fullName>
    </submittedName>
</protein>